<dbReference type="SUPFAM" id="SSF57302">
    <property type="entry name" value="Snake toxin-like"/>
    <property type="match status" value="1"/>
</dbReference>
<organism evidence="5 6">
    <name type="scientific">Phodopus roborovskii</name>
    <name type="common">Roborovski's desert hamster</name>
    <name type="synonym">Cricetulus roborovskii</name>
    <dbReference type="NCBI Taxonomy" id="109678"/>
    <lineage>
        <taxon>Eukaryota</taxon>
        <taxon>Metazoa</taxon>
        <taxon>Chordata</taxon>
        <taxon>Craniata</taxon>
        <taxon>Vertebrata</taxon>
        <taxon>Euteleostomi</taxon>
        <taxon>Mammalia</taxon>
        <taxon>Eutheria</taxon>
        <taxon>Euarchontoglires</taxon>
        <taxon>Glires</taxon>
        <taxon>Rodentia</taxon>
        <taxon>Myomorpha</taxon>
        <taxon>Muroidea</taxon>
        <taxon>Cricetidae</taxon>
        <taxon>Cricetinae</taxon>
        <taxon>Phodopus</taxon>
    </lineage>
</organism>
<name>A0AAU9Z310_PHORO</name>
<evidence type="ECO:0000256" key="3">
    <source>
        <dbReference type="ARBA" id="ARBA00022729"/>
    </source>
</evidence>
<comment type="caution">
    <text evidence="5">The sequence shown here is derived from an EMBL/GenBank/DDBJ whole genome shotgun (WGS) entry which is preliminary data.</text>
</comment>
<dbReference type="InterPro" id="IPR045860">
    <property type="entry name" value="Snake_toxin-like_sf"/>
</dbReference>
<keyword evidence="6" id="KW-1185">Reference proteome</keyword>
<sequence length="219" mass="24123">MSWSSVLKGVLAVCIFTHLFVSSVESYSCDNKECYNGRCKPNPRTCESSKGCFHLEQEFKTPTPSTNVRVQQKGCSKDGCTELAFSATLGRNRTFRYDHQCCYTDQCNREPKPVFPPSAQQNGVECPACYSNDDTCNTVSLKCTGVETKCVEVIGTDVIGTLSHFVIRGMGCATETACNLKNMTIIENVKIHTYCFSGSPSLRPISFVLAGLFLMKALL</sequence>
<evidence type="ECO:0000313" key="6">
    <source>
        <dbReference type="Proteomes" id="UP001152836"/>
    </source>
</evidence>
<evidence type="ECO:0000256" key="2">
    <source>
        <dbReference type="ARBA" id="ARBA00022525"/>
    </source>
</evidence>
<feature type="signal peptide" evidence="4">
    <location>
        <begin position="1"/>
        <end position="26"/>
    </location>
</feature>
<reference evidence="5" key="1">
    <citation type="submission" date="2022-06" db="EMBL/GenBank/DDBJ databases">
        <authorList>
            <person name="Andreotti S."/>
            <person name="Wyler E."/>
        </authorList>
    </citation>
    <scope>NUCLEOTIDE SEQUENCE</scope>
</reference>
<dbReference type="Proteomes" id="UP001152836">
    <property type="component" value="Unassembled WGS sequence"/>
</dbReference>
<dbReference type="InterPro" id="IPR050918">
    <property type="entry name" value="CNF-like_PLA2_Inhibitor"/>
</dbReference>
<feature type="chain" id="PRO_5043314359" evidence="4">
    <location>
        <begin position="27"/>
        <end position="219"/>
    </location>
</feature>
<keyword evidence="2" id="KW-0964">Secreted</keyword>
<evidence type="ECO:0000256" key="4">
    <source>
        <dbReference type="SAM" id="SignalP"/>
    </source>
</evidence>
<dbReference type="PANTHER" id="PTHR20914:SF8">
    <property type="entry name" value="GENE 12253-RELATED"/>
    <property type="match status" value="1"/>
</dbReference>
<dbReference type="GO" id="GO:0005576">
    <property type="term" value="C:extracellular region"/>
    <property type="evidence" value="ECO:0007669"/>
    <property type="project" value="UniProtKB-SubCell"/>
</dbReference>
<dbReference type="Gene3D" id="2.10.60.10">
    <property type="entry name" value="CD59"/>
    <property type="match status" value="1"/>
</dbReference>
<dbReference type="PANTHER" id="PTHR20914">
    <property type="entry name" value="LY6/PLAUR DOMAIN-CONTAINING PROTEIN 8"/>
    <property type="match status" value="1"/>
</dbReference>
<dbReference type="AlphaFoldDB" id="A0AAU9Z310"/>
<dbReference type="CDD" id="cd23572">
    <property type="entry name" value="TFP_LU_ECD_PINLYP_rpt2"/>
    <property type="match status" value="1"/>
</dbReference>
<dbReference type="EMBL" id="CALSGD010001391">
    <property type="protein sequence ID" value="CAH6786305.1"/>
    <property type="molecule type" value="Genomic_DNA"/>
</dbReference>
<evidence type="ECO:0000313" key="5">
    <source>
        <dbReference type="EMBL" id="CAH6786305.1"/>
    </source>
</evidence>
<gene>
    <name evidence="5" type="primary">LOC24906</name>
    <name evidence="5" type="ORF">PHOROB_LOCUS4401</name>
</gene>
<keyword evidence="3 4" id="KW-0732">Signal</keyword>
<proteinExistence type="predicted"/>
<protein>
    <submittedName>
        <fullName evidence="5">LOC24906 protein</fullName>
    </submittedName>
</protein>
<evidence type="ECO:0000256" key="1">
    <source>
        <dbReference type="ARBA" id="ARBA00004613"/>
    </source>
</evidence>
<accession>A0AAU9Z310</accession>
<comment type="subcellular location">
    <subcellularLocation>
        <location evidence="1">Secreted</location>
    </subcellularLocation>
</comment>